<dbReference type="Proteomes" id="UP001177003">
    <property type="component" value="Chromosome 0"/>
</dbReference>
<protein>
    <submittedName>
        <fullName evidence="2">Uncharacterized protein</fullName>
    </submittedName>
</protein>
<dbReference type="PANTHER" id="PTHR47005">
    <property type="entry name" value="HEAVY METAL TRANSPORT/DETOXIFICATION SUPERFAMILY PROTEIN"/>
    <property type="match status" value="1"/>
</dbReference>
<accession>A0AA35V586</accession>
<organism evidence="2 3">
    <name type="scientific">Lactuca saligna</name>
    <name type="common">Willowleaf lettuce</name>
    <dbReference type="NCBI Taxonomy" id="75948"/>
    <lineage>
        <taxon>Eukaryota</taxon>
        <taxon>Viridiplantae</taxon>
        <taxon>Streptophyta</taxon>
        <taxon>Embryophyta</taxon>
        <taxon>Tracheophyta</taxon>
        <taxon>Spermatophyta</taxon>
        <taxon>Magnoliopsida</taxon>
        <taxon>eudicotyledons</taxon>
        <taxon>Gunneridae</taxon>
        <taxon>Pentapetalae</taxon>
        <taxon>asterids</taxon>
        <taxon>campanulids</taxon>
        <taxon>Asterales</taxon>
        <taxon>Asteraceae</taxon>
        <taxon>Cichorioideae</taxon>
        <taxon>Cichorieae</taxon>
        <taxon>Lactucinae</taxon>
        <taxon>Lactuca</taxon>
    </lineage>
</organism>
<name>A0AA35V586_LACSI</name>
<sequence>MVEIRYQLFDQDKNKVRITAVCYDAEKIRYKLCCKGGKAIQSIEIVENKPETPKKLKPVDKPKPPEPEKPTVIEKKPEPKPPPVVVLVSAPTPVGKPKLDPPKPDRPKADPPKPDPPKQDPPRKTRSSSSFDATCCCPHSRSWSAMKVAAVLARTVASPHG</sequence>
<reference evidence="2" key="1">
    <citation type="submission" date="2023-04" db="EMBL/GenBank/DDBJ databases">
        <authorList>
            <person name="Vijverberg K."/>
            <person name="Xiong W."/>
            <person name="Schranz E."/>
        </authorList>
    </citation>
    <scope>NUCLEOTIDE SEQUENCE</scope>
</reference>
<proteinExistence type="predicted"/>
<dbReference type="AlphaFoldDB" id="A0AA35V586"/>
<keyword evidence="3" id="KW-1185">Reference proteome</keyword>
<feature type="region of interest" description="Disordered" evidence="1">
    <location>
        <begin position="49"/>
        <end position="138"/>
    </location>
</feature>
<dbReference type="PANTHER" id="PTHR47005:SF5">
    <property type="entry name" value="HEAVY METAL TRANSPORT_DETOXIFICATION SUPERFAMILY PROTEIN"/>
    <property type="match status" value="1"/>
</dbReference>
<evidence type="ECO:0000256" key="1">
    <source>
        <dbReference type="SAM" id="MobiDB-lite"/>
    </source>
</evidence>
<evidence type="ECO:0000313" key="2">
    <source>
        <dbReference type="EMBL" id="CAI9259495.1"/>
    </source>
</evidence>
<feature type="compositionally biased region" description="Basic and acidic residues" evidence="1">
    <location>
        <begin position="49"/>
        <end position="79"/>
    </location>
</feature>
<feature type="compositionally biased region" description="Basic and acidic residues" evidence="1">
    <location>
        <begin position="97"/>
        <end position="123"/>
    </location>
</feature>
<gene>
    <name evidence="2" type="ORF">LSALG_LOCUS382</name>
</gene>
<evidence type="ECO:0000313" key="3">
    <source>
        <dbReference type="Proteomes" id="UP001177003"/>
    </source>
</evidence>
<dbReference type="EMBL" id="OX465086">
    <property type="protein sequence ID" value="CAI9259495.1"/>
    <property type="molecule type" value="Genomic_DNA"/>
</dbReference>